<comment type="caution">
    <text evidence="4">The sequence shown here is derived from an EMBL/GenBank/DDBJ whole genome shotgun (WGS) entry which is preliminary data.</text>
</comment>
<evidence type="ECO:0000313" key="4">
    <source>
        <dbReference type="EMBL" id="KAF9884900.1"/>
    </source>
</evidence>
<dbReference type="Proteomes" id="UP001194746">
    <property type="component" value="Unassembled WGS sequence"/>
</dbReference>
<feature type="domain" description="C2H2-domain containing protein second zinc finger" evidence="3">
    <location>
        <begin position="307"/>
        <end position="336"/>
    </location>
</feature>
<dbReference type="AlphaFoldDB" id="A0AAD4CE88"/>
<evidence type="ECO:0000259" key="2">
    <source>
        <dbReference type="Pfam" id="PF22939"/>
    </source>
</evidence>
<dbReference type="InterPro" id="IPR059095">
    <property type="entry name" value="Znf_C2H2_17_2nd"/>
</dbReference>
<evidence type="ECO:0000259" key="3">
    <source>
        <dbReference type="Pfam" id="PF26176"/>
    </source>
</evidence>
<dbReference type="Pfam" id="PF22939">
    <property type="entry name" value="WHD_GPIID"/>
    <property type="match status" value="1"/>
</dbReference>
<dbReference type="InterPro" id="IPR054471">
    <property type="entry name" value="GPIID_WHD"/>
</dbReference>
<proteinExistence type="predicted"/>
<sequence>MPDELRGAYKRIMERLKRDLSPEQLEYTLLPLGRPLEWSEIQVAFSIDFEANKIDQDLKLQDDIKELCGSLVQVMEGDRVELVHQTAELFIAEQSDINLAAAERGLTLRCLRYLTLNIFRSIISVDGLRCYALRGDFALQDYAVANWFLHIRTLVENNEAFIEGSATSTALSLNAEVMHISRELENFLRFHANSFTDDSTLDESLSDCAAFQQYSFYHPLARIWNHIRVTQKGTLDERNEVSMSSLKKTLTRNRKLLESLSLEPGVDTASMNTQRPFRCPKVLYSYFHEGFGDAKSRDDHVNRHNLPHCCSVEGCERNSLGFPQKNGLTPHMKRYHPEETDLNECFTAPGRSKKDWLMLWARQKAPAITNAREKRKRTPTTEETPKDGPTNAISNQDHDTDVPIDIPMPKSPLLDWDAHDKPILYVPSAPYPETRLLRLYVSQYFEAA</sequence>
<protein>
    <recommendedName>
        <fullName evidence="6">C2H2-type domain-containing protein</fullName>
    </recommendedName>
</protein>
<dbReference type="EMBL" id="VCAU01000109">
    <property type="protein sequence ID" value="KAF9884900.1"/>
    <property type="molecule type" value="Genomic_DNA"/>
</dbReference>
<feature type="region of interest" description="Disordered" evidence="1">
    <location>
        <begin position="368"/>
        <end position="405"/>
    </location>
</feature>
<keyword evidence="5" id="KW-1185">Reference proteome</keyword>
<dbReference type="Pfam" id="PF26176">
    <property type="entry name" value="zf_C2H2_17_2"/>
    <property type="match status" value="1"/>
</dbReference>
<reference evidence="4" key="2">
    <citation type="submission" date="2020-02" db="EMBL/GenBank/DDBJ databases">
        <authorList>
            <person name="Gilchrist C.L.M."/>
            <person name="Chooi Y.-H."/>
        </authorList>
    </citation>
    <scope>NUCLEOTIDE SEQUENCE</scope>
    <source>
        <strain evidence="4">MST-FP2251</strain>
    </source>
</reference>
<evidence type="ECO:0000313" key="5">
    <source>
        <dbReference type="Proteomes" id="UP001194746"/>
    </source>
</evidence>
<gene>
    <name evidence="4" type="ORF">FE257_000967</name>
</gene>
<evidence type="ECO:0000256" key="1">
    <source>
        <dbReference type="SAM" id="MobiDB-lite"/>
    </source>
</evidence>
<organism evidence="4 5">
    <name type="scientific">Aspergillus nanangensis</name>
    <dbReference type="NCBI Taxonomy" id="2582783"/>
    <lineage>
        <taxon>Eukaryota</taxon>
        <taxon>Fungi</taxon>
        <taxon>Dikarya</taxon>
        <taxon>Ascomycota</taxon>
        <taxon>Pezizomycotina</taxon>
        <taxon>Eurotiomycetes</taxon>
        <taxon>Eurotiomycetidae</taxon>
        <taxon>Eurotiales</taxon>
        <taxon>Aspergillaceae</taxon>
        <taxon>Aspergillus</taxon>
        <taxon>Aspergillus subgen. Circumdati</taxon>
    </lineage>
</organism>
<accession>A0AAD4CE88</accession>
<reference evidence="4" key="1">
    <citation type="journal article" date="2019" name="Beilstein J. Org. Chem.">
        <title>Nanangenines: drimane sesquiterpenoids as the dominant metabolite cohort of a novel Australian fungus, Aspergillus nanangensis.</title>
        <authorList>
            <person name="Lacey H.J."/>
            <person name="Gilchrist C.L.M."/>
            <person name="Crombie A."/>
            <person name="Kalaitzis J.A."/>
            <person name="Vuong D."/>
            <person name="Rutledge P.J."/>
            <person name="Turner P."/>
            <person name="Pitt J.I."/>
            <person name="Lacey E."/>
            <person name="Chooi Y.H."/>
            <person name="Piggott A.M."/>
        </authorList>
    </citation>
    <scope>NUCLEOTIDE SEQUENCE</scope>
    <source>
        <strain evidence="4">MST-FP2251</strain>
    </source>
</reference>
<name>A0AAD4CE88_ASPNN</name>
<feature type="domain" description="GPI inositol-deacylase winged helix" evidence="2">
    <location>
        <begin position="33"/>
        <end position="94"/>
    </location>
</feature>
<evidence type="ECO:0008006" key="6">
    <source>
        <dbReference type="Google" id="ProtNLM"/>
    </source>
</evidence>
<dbReference type="PANTHER" id="PTHR10039">
    <property type="entry name" value="AMELOGENIN"/>
    <property type="match status" value="1"/>
</dbReference>